<keyword evidence="4 12" id="KW-0547">Nucleotide-binding</keyword>
<feature type="binding site" evidence="12">
    <location>
        <position position="553"/>
    </location>
    <ligand>
        <name>Zn(2+)</name>
        <dbReference type="ChEBI" id="CHEBI:29105"/>
        <label>1</label>
    </ligand>
</feature>
<dbReference type="GO" id="GO:0006269">
    <property type="term" value="P:DNA replication, synthesis of primer"/>
    <property type="evidence" value="ECO:0007669"/>
    <property type="project" value="UniProtKB-KW"/>
</dbReference>
<keyword evidence="6 12" id="KW-0347">Helicase</keyword>
<organism evidence="14 15">
    <name type="scientific">Psittacicella hinzii</name>
    <dbReference type="NCBI Taxonomy" id="2028575"/>
    <lineage>
        <taxon>Bacteria</taxon>
        <taxon>Pseudomonadati</taxon>
        <taxon>Pseudomonadota</taxon>
        <taxon>Gammaproteobacteria</taxon>
        <taxon>Pasteurellales</taxon>
        <taxon>Psittacicellaceae</taxon>
        <taxon>Psittacicella</taxon>
    </lineage>
</organism>
<dbReference type="Pfam" id="PF17764">
    <property type="entry name" value="PriA_3primeBD"/>
    <property type="match status" value="1"/>
</dbReference>
<evidence type="ECO:0000313" key="14">
    <source>
        <dbReference type="EMBL" id="RIY34146.1"/>
    </source>
</evidence>
<proteinExistence type="inferred from homology"/>
<dbReference type="PANTHER" id="PTHR30580">
    <property type="entry name" value="PRIMOSOMAL PROTEIN N"/>
    <property type="match status" value="1"/>
</dbReference>
<dbReference type="SMART" id="SM00490">
    <property type="entry name" value="HELICc"/>
    <property type="match status" value="1"/>
</dbReference>
<comment type="caution">
    <text evidence="14">The sequence shown here is derived from an EMBL/GenBank/DDBJ whole genome shotgun (WGS) entry which is preliminary data.</text>
</comment>
<dbReference type="SMART" id="SM00487">
    <property type="entry name" value="DEXDc"/>
    <property type="match status" value="1"/>
</dbReference>
<dbReference type="HAMAP" id="MF_00983">
    <property type="entry name" value="PriA"/>
    <property type="match status" value="1"/>
</dbReference>
<comment type="similarity">
    <text evidence="12">Belongs to the helicase family. PriA subfamily.</text>
</comment>
<evidence type="ECO:0000259" key="13">
    <source>
        <dbReference type="PROSITE" id="PS51192"/>
    </source>
</evidence>
<dbReference type="GO" id="GO:0006270">
    <property type="term" value="P:DNA replication initiation"/>
    <property type="evidence" value="ECO:0007669"/>
    <property type="project" value="TreeGrafter"/>
</dbReference>
<reference evidence="14 15" key="1">
    <citation type="submission" date="2017-08" db="EMBL/GenBank/DDBJ databases">
        <title>Reclassification of Bisgaard taxon 37 and 44.</title>
        <authorList>
            <person name="Christensen H."/>
        </authorList>
    </citation>
    <scope>NUCLEOTIDE SEQUENCE [LARGE SCALE GENOMIC DNA]</scope>
    <source>
        <strain evidence="14 15">B96_3</strain>
    </source>
</reference>
<dbReference type="GO" id="GO:0043138">
    <property type="term" value="F:3'-5' DNA helicase activity"/>
    <property type="evidence" value="ECO:0007669"/>
    <property type="project" value="UniProtKB-EC"/>
</dbReference>
<evidence type="ECO:0000256" key="10">
    <source>
        <dbReference type="ARBA" id="ARBA00023235"/>
    </source>
</evidence>
<dbReference type="Gene3D" id="3.40.50.300">
    <property type="entry name" value="P-loop containing nucleotide triphosphate hydrolases"/>
    <property type="match status" value="2"/>
</dbReference>
<dbReference type="InterPro" id="IPR001650">
    <property type="entry name" value="Helicase_C-like"/>
</dbReference>
<sequence length="854" mass="97472">MYIEVVVPVNLNQTFFYKLDPSLGEVRVGGIVYVNFNGRDIHAVVINLLAQVDPKIKRVKPVLKVVNPQYFGAELLKSLKFASNYYIASLGNTLFAALPPLYRTSLPKVSSFYLVKYEFSPSIFNLISIYFATKITSLLELNLFIENSLLGKESSDDFANLAMLLSAPLSANERTLEFKTYLKDSEINLTIFKLILNLVQSNYFLYRLKTKYPYLTSNEELSLDSLTYHEILQLSKQTPKVNQNSKSFEFLVSQQLINLESTIVTCQSASIPEFKQRASKWFAPYQNSPIEDIHGELINQGNKLQLNAQQQQVYQEVTRATGYNAYLLDGVTGSGKTEVYLQIIEYYLLQGKSCLVLVPEIGLTPQTVSRFKNRFNVKIGIIHSNIDDESKNQLVKECLNGEISILIGTRSAVFMQMQNLGCIILDEEHDSSYKQQNDFRYNARDLAAVRANNLQVPIVMGSATPSFTSLYNVAINKYKHLILSRRAATTNENKTIILDIRKQDFVGIEDKRVLLNKAGITVDLWNLMQEELGKNNQVLLFLNRRGYAPQLVCHDCGYIFLCPDCDRPLTYHRRKHELHCHNCGIRFSHIPDHCPSCNSTFLEPLGAGTEQIEKLCANLYASDKIIRIDRDTAKNSGELEYNLNRAHNTAGAILIGTQMLAKGHHFADVTLVALLNIDGLMLSEDYRSSERLAQLYVQVAGRAGRESKPGMVVLQTAMPHEKIYHDLLTLSYFNFANLYLQIRRDLNYPPFTHQAYLALRHQNQEIVVLLAQELMKLLTQTINEYGDGKLANSVNLYDVGKQNKLHKFVIDFIVADRKARNEILQKVNREFYESELYKRHRPIFYIDVDPYDLN</sequence>
<evidence type="ECO:0000256" key="2">
    <source>
        <dbReference type="ARBA" id="ARBA00022705"/>
    </source>
</evidence>
<dbReference type="GO" id="GO:0016887">
    <property type="term" value="F:ATP hydrolysis activity"/>
    <property type="evidence" value="ECO:0007669"/>
    <property type="project" value="RHEA"/>
</dbReference>
<dbReference type="InterPro" id="IPR014001">
    <property type="entry name" value="Helicase_ATP-bd"/>
</dbReference>
<dbReference type="Gene3D" id="3.40.1440.60">
    <property type="entry name" value="PriA, 3(prime) DNA-binding domain"/>
    <property type="match status" value="1"/>
</dbReference>
<dbReference type="GO" id="GO:0005524">
    <property type="term" value="F:ATP binding"/>
    <property type="evidence" value="ECO:0007669"/>
    <property type="project" value="UniProtKB-UniRule"/>
</dbReference>
<keyword evidence="3 12" id="KW-0479">Metal-binding</keyword>
<feature type="binding site" evidence="12">
    <location>
        <position position="556"/>
    </location>
    <ligand>
        <name>Zn(2+)</name>
        <dbReference type="ChEBI" id="CHEBI:29105"/>
        <label>1</label>
    </ligand>
</feature>
<keyword evidence="7 12" id="KW-0862">Zinc</keyword>
<dbReference type="InterPro" id="IPR011545">
    <property type="entry name" value="DEAD/DEAH_box_helicase_dom"/>
</dbReference>
<comment type="subunit">
    <text evidence="12">Component of the replication restart primosome.</text>
</comment>
<feature type="binding site" evidence="12">
    <location>
        <position position="597"/>
    </location>
    <ligand>
        <name>Zn(2+)</name>
        <dbReference type="ChEBI" id="CHEBI:29105"/>
        <label>1</label>
    </ligand>
</feature>
<evidence type="ECO:0000256" key="4">
    <source>
        <dbReference type="ARBA" id="ARBA00022741"/>
    </source>
</evidence>
<dbReference type="SUPFAM" id="SSF52540">
    <property type="entry name" value="P-loop containing nucleoside triphosphate hydrolases"/>
    <property type="match status" value="2"/>
</dbReference>
<evidence type="ECO:0000256" key="3">
    <source>
        <dbReference type="ARBA" id="ARBA00022723"/>
    </source>
</evidence>
<dbReference type="GO" id="GO:0006302">
    <property type="term" value="P:double-strand break repair"/>
    <property type="evidence" value="ECO:0007669"/>
    <property type="project" value="InterPro"/>
</dbReference>
<dbReference type="GO" id="GO:0006310">
    <property type="term" value="P:DNA recombination"/>
    <property type="evidence" value="ECO:0007669"/>
    <property type="project" value="InterPro"/>
</dbReference>
<evidence type="ECO:0000256" key="6">
    <source>
        <dbReference type="ARBA" id="ARBA00022806"/>
    </source>
</evidence>
<dbReference type="InterPro" id="IPR042115">
    <property type="entry name" value="PriA_3primeBD_sf"/>
</dbReference>
<dbReference type="PROSITE" id="PS51192">
    <property type="entry name" value="HELICASE_ATP_BIND_1"/>
    <property type="match status" value="1"/>
</dbReference>
<evidence type="ECO:0000256" key="8">
    <source>
        <dbReference type="ARBA" id="ARBA00022840"/>
    </source>
</evidence>
<evidence type="ECO:0000256" key="12">
    <source>
        <dbReference type="HAMAP-Rule" id="MF_00983"/>
    </source>
</evidence>
<feature type="binding site" evidence="12">
    <location>
        <position position="565"/>
    </location>
    <ligand>
        <name>Zn(2+)</name>
        <dbReference type="ChEBI" id="CHEBI:29105"/>
        <label>2</label>
    </ligand>
</feature>
<comment type="function">
    <text evidence="12">Initiates the restart of stalled replication forks, which reloads the replicative helicase on sites other than the origin of replication. Recognizes and binds to abandoned replication forks and remodels them to uncover a helicase loading site. Promotes assembly of the primosome at these replication forks.</text>
</comment>
<feature type="domain" description="Helicase ATP-binding" evidence="13">
    <location>
        <begin position="317"/>
        <end position="483"/>
    </location>
</feature>
<keyword evidence="8 12" id="KW-0067">ATP-binding</keyword>
<dbReference type="EC" id="5.6.2.4" evidence="12"/>
<evidence type="ECO:0000313" key="15">
    <source>
        <dbReference type="Proteomes" id="UP000265691"/>
    </source>
</evidence>
<dbReference type="Proteomes" id="UP000265691">
    <property type="component" value="Unassembled WGS sequence"/>
</dbReference>
<comment type="catalytic activity">
    <reaction evidence="12">
        <text>Couples ATP hydrolysis with the unwinding of duplex DNA by translocating in the 3'-5' direction.</text>
        <dbReference type="EC" id="5.6.2.4"/>
    </reaction>
</comment>
<dbReference type="InterPro" id="IPR027417">
    <property type="entry name" value="P-loop_NTPase"/>
</dbReference>
<keyword evidence="15" id="KW-1185">Reference proteome</keyword>
<evidence type="ECO:0000256" key="5">
    <source>
        <dbReference type="ARBA" id="ARBA00022801"/>
    </source>
</evidence>
<keyword evidence="9 12" id="KW-0238">DNA-binding</keyword>
<dbReference type="InterPro" id="IPR040498">
    <property type="entry name" value="PriA_CRR"/>
</dbReference>
<keyword evidence="2 12" id="KW-0235">DNA replication</keyword>
<evidence type="ECO:0000256" key="11">
    <source>
        <dbReference type="ARBA" id="ARBA00048988"/>
    </source>
</evidence>
<dbReference type="Pfam" id="PF00270">
    <property type="entry name" value="DEAD"/>
    <property type="match status" value="1"/>
</dbReference>
<keyword evidence="5 12" id="KW-0378">Hydrolase</keyword>
<protein>
    <recommendedName>
        <fullName evidence="12">Replication restart protein PriA</fullName>
    </recommendedName>
    <alternativeName>
        <fullName evidence="12">ATP-dependent DNA helicase PriA</fullName>
        <ecNumber evidence="12">5.6.2.4</ecNumber>
    </alternativeName>
    <alternativeName>
        <fullName evidence="12">DNA 3'-5' helicase PriA</fullName>
    </alternativeName>
</protein>
<dbReference type="GO" id="GO:1990077">
    <property type="term" value="C:primosome complex"/>
    <property type="evidence" value="ECO:0007669"/>
    <property type="project" value="UniProtKB-UniRule"/>
</dbReference>
<feature type="binding site" evidence="12">
    <location>
        <position position="594"/>
    </location>
    <ligand>
        <name>Zn(2+)</name>
        <dbReference type="ChEBI" id="CHEBI:29105"/>
        <label>1</label>
    </ligand>
</feature>
<feature type="binding site" evidence="12">
    <location>
        <position position="583"/>
    </location>
    <ligand>
        <name>Zn(2+)</name>
        <dbReference type="ChEBI" id="CHEBI:29105"/>
        <label>2</label>
    </ligand>
</feature>
<dbReference type="CDD" id="cd17929">
    <property type="entry name" value="DEXHc_priA"/>
    <property type="match status" value="1"/>
</dbReference>
<dbReference type="GO" id="GO:0003677">
    <property type="term" value="F:DNA binding"/>
    <property type="evidence" value="ECO:0007669"/>
    <property type="project" value="UniProtKB-UniRule"/>
</dbReference>
<dbReference type="RefSeq" id="WP_119524527.1">
    <property type="nucleotide sequence ID" value="NZ_NRHC01000016.1"/>
</dbReference>
<feature type="binding site" evidence="12">
    <location>
        <position position="580"/>
    </location>
    <ligand>
        <name>Zn(2+)</name>
        <dbReference type="ChEBI" id="CHEBI:29105"/>
        <label>2</label>
    </ligand>
</feature>
<dbReference type="EMBL" id="NRHC01000016">
    <property type="protein sequence ID" value="RIY34146.1"/>
    <property type="molecule type" value="Genomic_DNA"/>
</dbReference>
<comment type="cofactor">
    <cofactor evidence="12">
        <name>Zn(2+)</name>
        <dbReference type="ChEBI" id="CHEBI:29105"/>
    </cofactor>
    <text evidence="12">Binds 2 zinc ions per subunit.</text>
</comment>
<comment type="catalytic activity">
    <reaction evidence="11 12">
        <text>ATP + H2O = ADP + phosphate + H(+)</text>
        <dbReference type="Rhea" id="RHEA:13065"/>
        <dbReference type="ChEBI" id="CHEBI:15377"/>
        <dbReference type="ChEBI" id="CHEBI:15378"/>
        <dbReference type="ChEBI" id="CHEBI:30616"/>
        <dbReference type="ChEBI" id="CHEBI:43474"/>
        <dbReference type="ChEBI" id="CHEBI:456216"/>
        <dbReference type="EC" id="5.6.2.4"/>
    </reaction>
</comment>
<evidence type="ECO:0000256" key="9">
    <source>
        <dbReference type="ARBA" id="ARBA00023125"/>
    </source>
</evidence>
<name>A0A3A1Y9Z6_9GAMM</name>
<dbReference type="OrthoDB" id="9759544at2"/>
<keyword evidence="10 12" id="KW-0413">Isomerase</keyword>
<dbReference type="InterPro" id="IPR041222">
    <property type="entry name" value="PriA_3primeBD"/>
</dbReference>
<accession>A0A3A1Y9Z6</accession>
<feature type="binding site" evidence="12">
    <location>
        <position position="562"/>
    </location>
    <ligand>
        <name>Zn(2+)</name>
        <dbReference type="ChEBI" id="CHEBI:29105"/>
        <label>2</label>
    </ligand>
</feature>
<evidence type="ECO:0000256" key="1">
    <source>
        <dbReference type="ARBA" id="ARBA00022515"/>
    </source>
</evidence>
<dbReference type="GO" id="GO:0008270">
    <property type="term" value="F:zinc ion binding"/>
    <property type="evidence" value="ECO:0007669"/>
    <property type="project" value="UniProtKB-UniRule"/>
</dbReference>
<keyword evidence="1 12" id="KW-0639">Primosome</keyword>
<dbReference type="Pfam" id="PF18319">
    <property type="entry name" value="Zn_ribbon_PriA"/>
    <property type="match status" value="1"/>
</dbReference>
<dbReference type="InterPro" id="IPR005259">
    <property type="entry name" value="PriA"/>
</dbReference>
<dbReference type="FunFam" id="3.40.50.300:FF:000489">
    <property type="entry name" value="Primosome assembly protein PriA"/>
    <property type="match status" value="1"/>
</dbReference>
<gene>
    <name evidence="12 14" type="primary">priA</name>
    <name evidence="14" type="ORF">CKF54_01565</name>
</gene>
<dbReference type="PANTHER" id="PTHR30580:SF0">
    <property type="entry name" value="PRIMOSOMAL PROTEIN N"/>
    <property type="match status" value="1"/>
</dbReference>
<dbReference type="AlphaFoldDB" id="A0A3A1Y9Z6"/>
<dbReference type="NCBIfam" id="TIGR00595">
    <property type="entry name" value="priA"/>
    <property type="match status" value="1"/>
</dbReference>
<evidence type="ECO:0000256" key="7">
    <source>
        <dbReference type="ARBA" id="ARBA00022833"/>
    </source>
</evidence>